<dbReference type="EMBL" id="VCGU01000009">
    <property type="protein sequence ID" value="TRY70279.1"/>
    <property type="molecule type" value="Genomic_DNA"/>
</dbReference>
<dbReference type="Proteomes" id="UP000318571">
    <property type="component" value="Chromosome 9"/>
</dbReference>
<evidence type="ECO:0000313" key="2">
    <source>
        <dbReference type="Proteomes" id="UP000318571"/>
    </source>
</evidence>
<keyword evidence="2" id="KW-1185">Reference proteome</keyword>
<evidence type="ECO:0000313" key="1">
    <source>
        <dbReference type="EMBL" id="TRY70279.1"/>
    </source>
</evidence>
<gene>
    <name evidence="1" type="ORF">TCAL_06656</name>
</gene>
<accession>A0A553NXX1</accession>
<sequence length="66" mass="7694">ETRGFKTIYPEKHLNNDSLIDEEPPWQALVIKILSTRAQHPFNTFNWNALNPLWSFLNIITTSTPI</sequence>
<organism evidence="1 2">
    <name type="scientific">Tigriopus californicus</name>
    <name type="common">Marine copepod</name>
    <dbReference type="NCBI Taxonomy" id="6832"/>
    <lineage>
        <taxon>Eukaryota</taxon>
        <taxon>Metazoa</taxon>
        <taxon>Ecdysozoa</taxon>
        <taxon>Arthropoda</taxon>
        <taxon>Crustacea</taxon>
        <taxon>Multicrustacea</taxon>
        <taxon>Hexanauplia</taxon>
        <taxon>Copepoda</taxon>
        <taxon>Harpacticoida</taxon>
        <taxon>Harpacticidae</taxon>
        <taxon>Tigriopus</taxon>
    </lineage>
</organism>
<dbReference type="AlphaFoldDB" id="A0A553NXX1"/>
<protein>
    <submittedName>
        <fullName evidence="1">Uncharacterized protein</fullName>
    </submittedName>
</protein>
<reference evidence="1 2" key="1">
    <citation type="journal article" date="2018" name="Nat. Ecol. Evol.">
        <title>Genomic signatures of mitonuclear coevolution across populations of Tigriopus californicus.</title>
        <authorList>
            <person name="Barreto F.S."/>
            <person name="Watson E.T."/>
            <person name="Lima T.G."/>
            <person name="Willett C.S."/>
            <person name="Edmands S."/>
            <person name="Li W."/>
            <person name="Burton R.S."/>
        </authorList>
    </citation>
    <scope>NUCLEOTIDE SEQUENCE [LARGE SCALE GENOMIC DNA]</scope>
    <source>
        <strain evidence="1 2">San Diego</strain>
    </source>
</reference>
<feature type="non-terminal residue" evidence="1">
    <location>
        <position position="1"/>
    </location>
</feature>
<comment type="caution">
    <text evidence="1">The sequence shown here is derived from an EMBL/GenBank/DDBJ whole genome shotgun (WGS) entry which is preliminary data.</text>
</comment>
<name>A0A553NXX1_TIGCA</name>
<proteinExistence type="predicted"/>